<feature type="region of interest" description="Disordered" evidence="1">
    <location>
        <begin position="1"/>
        <end position="35"/>
    </location>
</feature>
<protein>
    <submittedName>
        <fullName evidence="2">Uncharacterized protein</fullName>
    </submittedName>
</protein>
<evidence type="ECO:0000256" key="1">
    <source>
        <dbReference type="SAM" id="MobiDB-lite"/>
    </source>
</evidence>
<gene>
    <name evidence="2" type="ORF">Pmani_027586</name>
</gene>
<dbReference type="EMBL" id="JAWZYT010003097">
    <property type="protein sequence ID" value="KAK4300198.1"/>
    <property type="molecule type" value="Genomic_DNA"/>
</dbReference>
<proteinExistence type="predicted"/>
<organism evidence="2 3">
    <name type="scientific">Petrolisthes manimaculis</name>
    <dbReference type="NCBI Taxonomy" id="1843537"/>
    <lineage>
        <taxon>Eukaryota</taxon>
        <taxon>Metazoa</taxon>
        <taxon>Ecdysozoa</taxon>
        <taxon>Arthropoda</taxon>
        <taxon>Crustacea</taxon>
        <taxon>Multicrustacea</taxon>
        <taxon>Malacostraca</taxon>
        <taxon>Eumalacostraca</taxon>
        <taxon>Eucarida</taxon>
        <taxon>Decapoda</taxon>
        <taxon>Pleocyemata</taxon>
        <taxon>Anomura</taxon>
        <taxon>Galatheoidea</taxon>
        <taxon>Porcellanidae</taxon>
        <taxon>Petrolisthes</taxon>
    </lineage>
</organism>
<dbReference type="AlphaFoldDB" id="A0AAE1TVL8"/>
<keyword evidence="3" id="KW-1185">Reference proteome</keyword>
<evidence type="ECO:0000313" key="2">
    <source>
        <dbReference type="EMBL" id="KAK4300198.1"/>
    </source>
</evidence>
<evidence type="ECO:0000313" key="3">
    <source>
        <dbReference type="Proteomes" id="UP001292094"/>
    </source>
</evidence>
<comment type="caution">
    <text evidence="2">The sequence shown here is derived from an EMBL/GenBank/DDBJ whole genome shotgun (WGS) entry which is preliminary data.</text>
</comment>
<name>A0AAE1TVL8_9EUCA</name>
<dbReference type="Proteomes" id="UP001292094">
    <property type="component" value="Unassembled WGS sequence"/>
</dbReference>
<sequence>MDAHVYAGQAKKKRKFSSNKDKQGTKSGKKKGADGISEVHIEVSREADHEVKNMIKNALIEDTNEKDGIGEVALVSESGQSGMQQVLEKVYQLTASRKDVYYSVSPPSVNIRGRQWPSTSIEVVPVNNRDGNILFREAVPQFSSCVGRTGWLRDYPRALRKFGAKLCKLYDIERPFYLNKLRSHSYHIDEAPVCEEGFSYCKLMDHIQRNSHYADDESEHIRNQLDSLRCQNEFTATPTPFLYNVEAGLFDGPVQTMIMSVASEIYSQHLTTFNDFRTQHLNMFGPGFTLRHYSNTFLNRLIYYEPLTIDTAGVVSRLRDAGPVLAEQVINVLFERVVIHKNSSNEASSQLSAMSNIGSFTSTEALVSMNRLNESCVGKVVIALMKAAVLRKSRITVSIDIFNTDLESFVVSLLIFVLFPMDVVDEQTQRHAATCVAVRLMKLSKTECDTHSINDILRAINLSILNARIHNASLLQVTGNMLHNNETQFKMPLNFDAFGNTRIPGVTNWVRDVDRRVRIQNQDINFSTWFLRRATSTVERIISLNNVFGVLGAAFPLCWKNMDADRPIVLTRVDILSFCAMYEGVGPVDVPTESLSLNACVRSLDVQLQKIAKLSQEYENIIQDEGMSGEAVNDALLDLEQSLLEQAGDEAKRGDTTLTELLETMKDKLGKSALKEFIRLSSNDGPVSRTAYENVVDSVVKIIDDMPSRFGITKDLVLSRDPLPFYGGDIDYFGIFQNDEHPFRLVPDVQSFDAGAICGMSVTDLMERLANTMHIRGAFTYDLICSSDEEQYLSNVQLSNVGFSPRGELNLVPLNCDGKFINFNHFAVHALMYGRHSALSKWIQAFLPRHNTYVTPRHEFMRVADLQAVRIRFAQSHQEFDSPVLEFRKLDI</sequence>
<accession>A0AAE1TVL8</accession>
<reference evidence="2" key="1">
    <citation type="submission" date="2023-11" db="EMBL/GenBank/DDBJ databases">
        <title>Genome assemblies of two species of porcelain crab, Petrolisthes cinctipes and Petrolisthes manimaculis (Anomura: Porcellanidae).</title>
        <authorList>
            <person name="Angst P."/>
        </authorList>
    </citation>
    <scope>NUCLEOTIDE SEQUENCE</scope>
    <source>
        <strain evidence="2">PB745_02</strain>
        <tissue evidence="2">Gill</tissue>
    </source>
</reference>